<dbReference type="InterPro" id="IPR043519">
    <property type="entry name" value="NT_sf"/>
</dbReference>
<proteinExistence type="predicted"/>
<dbReference type="InterPro" id="IPR007344">
    <property type="entry name" value="GrpB/CoaE"/>
</dbReference>
<dbReference type="Proteomes" id="UP000436027">
    <property type="component" value="Unassembled WGS sequence"/>
</dbReference>
<evidence type="ECO:0000313" key="2">
    <source>
        <dbReference type="Proteomes" id="UP000436027"/>
    </source>
</evidence>
<dbReference type="EMBL" id="WAAQ01000003">
    <property type="protein sequence ID" value="KAB1881544.1"/>
    <property type="molecule type" value="Genomic_DNA"/>
</dbReference>
<dbReference type="AlphaFoldDB" id="A0AAD3X1F3"/>
<organism evidence="1 2">
    <name type="scientific">Microbacterium maritypicum</name>
    <name type="common">Microbacterium liquefaciens</name>
    <dbReference type="NCBI Taxonomy" id="33918"/>
    <lineage>
        <taxon>Bacteria</taxon>
        <taxon>Bacillati</taxon>
        <taxon>Actinomycetota</taxon>
        <taxon>Actinomycetes</taxon>
        <taxon>Micrococcales</taxon>
        <taxon>Microbacteriaceae</taxon>
        <taxon>Microbacterium</taxon>
    </lineage>
</organism>
<accession>A0AAD3X1F3</accession>
<dbReference type="PANTHER" id="PTHR34822">
    <property type="entry name" value="GRPB DOMAIN PROTEIN (AFU_ORTHOLOGUE AFUA_1G01530)"/>
    <property type="match status" value="1"/>
</dbReference>
<dbReference type="Pfam" id="PF04229">
    <property type="entry name" value="GrpB"/>
    <property type="match status" value="1"/>
</dbReference>
<protein>
    <submittedName>
        <fullName evidence="1">GrpB family protein</fullName>
    </submittedName>
</protein>
<sequence length="185" mass="20778">MRPSPTPPDVEAVLDPYDPAWPDAFRRVAAELRTQGNPSWIVEHIGSTSIPGMSAKPIIDVAVRIADEEDLDRHLPALETVGWRLGSGVRSHQVMVFEEDGVRTRIAHFFEASRWDEVNQRILRDWLLQNPEDAELYERAKHAAVDASRMGEESYNAGKTAVIQLLVDRARAARGLLPVSVYDKD</sequence>
<dbReference type="PANTHER" id="PTHR34822:SF1">
    <property type="entry name" value="GRPB FAMILY PROTEIN"/>
    <property type="match status" value="1"/>
</dbReference>
<dbReference type="SUPFAM" id="SSF81301">
    <property type="entry name" value="Nucleotidyltransferase"/>
    <property type="match status" value="1"/>
</dbReference>
<name>A0AAD3X1F3_MICMQ</name>
<gene>
    <name evidence="1" type="ORF">F6W70_16915</name>
</gene>
<reference evidence="1 2" key="1">
    <citation type="submission" date="2019-09" db="EMBL/GenBank/DDBJ databases">
        <title>Whole genome sequencing of Microbacterium maritypicum.</title>
        <authorList>
            <person name="Lenchi N."/>
        </authorList>
    </citation>
    <scope>NUCLEOTIDE SEQUENCE [LARGE SCALE GENOMIC DNA]</scope>
    <source>
        <strain evidence="1 2">DSM 12512</strain>
    </source>
</reference>
<evidence type="ECO:0000313" key="1">
    <source>
        <dbReference type="EMBL" id="KAB1881544.1"/>
    </source>
</evidence>
<dbReference type="Gene3D" id="3.30.460.10">
    <property type="entry name" value="Beta Polymerase, domain 2"/>
    <property type="match status" value="1"/>
</dbReference>
<comment type="caution">
    <text evidence="1">The sequence shown here is derived from an EMBL/GenBank/DDBJ whole genome shotgun (WGS) entry which is preliminary data.</text>
</comment>